<evidence type="ECO:0000313" key="1">
    <source>
        <dbReference type="EMBL" id="KAJ5089781.1"/>
    </source>
</evidence>
<keyword evidence="2" id="KW-1185">Reference proteome</keyword>
<dbReference type="GeneID" id="81359936"/>
<dbReference type="OrthoDB" id="10657897at2759"/>
<name>A0A9W9EXN1_9EURO</name>
<reference evidence="1" key="2">
    <citation type="journal article" date="2023" name="IMA Fungus">
        <title>Comparative genomic study of the Penicillium genus elucidates a diverse pangenome and 15 lateral gene transfer events.</title>
        <authorList>
            <person name="Petersen C."/>
            <person name="Sorensen T."/>
            <person name="Nielsen M.R."/>
            <person name="Sondergaard T.E."/>
            <person name="Sorensen J.L."/>
            <person name="Fitzpatrick D.A."/>
            <person name="Frisvad J.C."/>
            <person name="Nielsen K.L."/>
        </authorList>
    </citation>
    <scope>NUCLEOTIDE SEQUENCE</scope>
    <source>
        <strain evidence="1">IBT 30761</strain>
    </source>
</reference>
<gene>
    <name evidence="1" type="ORF">N7532_008465</name>
</gene>
<protein>
    <submittedName>
        <fullName evidence="1">Uncharacterized protein</fullName>
    </submittedName>
</protein>
<organism evidence="1 2">
    <name type="scientific">Penicillium argentinense</name>
    <dbReference type="NCBI Taxonomy" id="1131581"/>
    <lineage>
        <taxon>Eukaryota</taxon>
        <taxon>Fungi</taxon>
        <taxon>Dikarya</taxon>
        <taxon>Ascomycota</taxon>
        <taxon>Pezizomycotina</taxon>
        <taxon>Eurotiomycetes</taxon>
        <taxon>Eurotiomycetidae</taxon>
        <taxon>Eurotiales</taxon>
        <taxon>Aspergillaceae</taxon>
        <taxon>Penicillium</taxon>
    </lineage>
</organism>
<dbReference type="AlphaFoldDB" id="A0A9W9EXN1"/>
<evidence type="ECO:0000313" key="2">
    <source>
        <dbReference type="Proteomes" id="UP001149074"/>
    </source>
</evidence>
<sequence>MWVTPWGRVDEAGGNEAIGVETRTVQEPDAAGGLQWTWRSGLSFSKVDRSRRRLPGLWERVQIAPWGVSDLPAHRWPRWPRVGGTGLDEVHSSGASVVPRAHRAALGPLPGDWWAMRSNHRAHSGGLLRCCMNQSPLGAVAHKNENQCPSQWTRRRVGSIALGSWPLVPRRHCGVSSLAIPAVVYWGSGGVYWYCPPHWWRMQLYTPRTDVYTFRVDVEPSFVTCGDAQAFVFLCSSRVWSRDSSFPWVRP</sequence>
<accession>A0A9W9EXN1</accession>
<dbReference type="Proteomes" id="UP001149074">
    <property type="component" value="Unassembled WGS sequence"/>
</dbReference>
<comment type="caution">
    <text evidence="1">The sequence shown here is derived from an EMBL/GenBank/DDBJ whole genome shotgun (WGS) entry which is preliminary data.</text>
</comment>
<dbReference type="RefSeq" id="XP_056471763.1">
    <property type="nucleotide sequence ID" value="XM_056620957.1"/>
</dbReference>
<proteinExistence type="predicted"/>
<dbReference type="EMBL" id="JAPQKI010000009">
    <property type="protein sequence ID" value="KAJ5089781.1"/>
    <property type="molecule type" value="Genomic_DNA"/>
</dbReference>
<reference evidence="1" key="1">
    <citation type="submission" date="2022-11" db="EMBL/GenBank/DDBJ databases">
        <authorList>
            <person name="Petersen C."/>
        </authorList>
    </citation>
    <scope>NUCLEOTIDE SEQUENCE</scope>
    <source>
        <strain evidence="1">IBT 30761</strain>
    </source>
</reference>